<sequence length="109" mass="12402">MNTFYQAHAIADVLTFIKENELAFVFISREDCGVCHAIQPQVQEILKYLPRIHSVQVDAGEVPEVAGQFQVLTVPALLLFADGKEVMREARFVQMSELEKKFTQIAENY</sequence>
<dbReference type="Gene3D" id="3.40.30.10">
    <property type="entry name" value="Glutaredoxin"/>
    <property type="match status" value="1"/>
</dbReference>
<dbReference type="InterPro" id="IPR013766">
    <property type="entry name" value="Thioredoxin_domain"/>
</dbReference>
<reference evidence="2 3" key="1">
    <citation type="submission" date="2016-10" db="EMBL/GenBank/DDBJ databases">
        <authorList>
            <person name="de Groot N.N."/>
        </authorList>
    </citation>
    <scope>NUCLEOTIDE SEQUENCE [LARGE SCALE GENOMIC DNA]</scope>
    <source>
        <strain evidence="2 3">DSM 27630</strain>
    </source>
</reference>
<gene>
    <name evidence="2" type="ORF">SAMN04489868_12130</name>
</gene>
<accession>A0A1I3CR62</accession>
<organism evidence="2 3">
    <name type="scientific">Pisciglobus halotolerans</name>
    <dbReference type="NCBI Taxonomy" id="745365"/>
    <lineage>
        <taxon>Bacteria</taxon>
        <taxon>Bacillati</taxon>
        <taxon>Bacillota</taxon>
        <taxon>Bacilli</taxon>
        <taxon>Lactobacillales</taxon>
        <taxon>Carnobacteriaceae</taxon>
    </lineage>
</organism>
<protein>
    <submittedName>
        <fullName evidence="2">Thioredoxin</fullName>
    </submittedName>
</protein>
<dbReference type="Proteomes" id="UP000198668">
    <property type="component" value="Unassembled WGS sequence"/>
</dbReference>
<evidence type="ECO:0000313" key="3">
    <source>
        <dbReference type="Proteomes" id="UP000198668"/>
    </source>
</evidence>
<dbReference type="Pfam" id="PF00085">
    <property type="entry name" value="Thioredoxin"/>
    <property type="match status" value="1"/>
</dbReference>
<name>A0A1I3CR62_9LACT</name>
<dbReference type="AlphaFoldDB" id="A0A1I3CR62"/>
<dbReference type="RefSeq" id="WP_092092689.1">
    <property type="nucleotide sequence ID" value="NZ_FOQE01000021.1"/>
</dbReference>
<dbReference type="OrthoDB" id="411356at2"/>
<proteinExistence type="predicted"/>
<dbReference type="SUPFAM" id="SSF52833">
    <property type="entry name" value="Thioredoxin-like"/>
    <property type="match status" value="1"/>
</dbReference>
<keyword evidence="3" id="KW-1185">Reference proteome</keyword>
<dbReference type="InterPro" id="IPR036249">
    <property type="entry name" value="Thioredoxin-like_sf"/>
</dbReference>
<feature type="domain" description="Thioredoxin" evidence="1">
    <location>
        <begin position="20"/>
        <end position="98"/>
    </location>
</feature>
<evidence type="ECO:0000313" key="2">
    <source>
        <dbReference type="EMBL" id="SFH76893.1"/>
    </source>
</evidence>
<evidence type="ECO:0000259" key="1">
    <source>
        <dbReference type="Pfam" id="PF00085"/>
    </source>
</evidence>
<dbReference type="EMBL" id="FOQE01000021">
    <property type="protein sequence ID" value="SFH76893.1"/>
    <property type="molecule type" value="Genomic_DNA"/>
</dbReference>
<dbReference type="CDD" id="cd02947">
    <property type="entry name" value="TRX_family"/>
    <property type="match status" value="1"/>
</dbReference>